<accession>A0A5B7AGR9</accession>
<dbReference type="Pfam" id="PF25474">
    <property type="entry name" value="TPR_TmcB"/>
    <property type="match status" value="1"/>
</dbReference>
<protein>
    <recommendedName>
        <fullName evidence="2">TmcB/TmcC TPR repeats domain-containing protein</fullName>
    </recommendedName>
</protein>
<sequence>MKAVLLRTGSVPVQHSFVPGSPRVSFSVHDSLAAKLSGDRNKAVSPRISLHLEASRRNEIPPTRSIRGASSESDMIRSESEVSGGFSRLSGAGSRSFPARIPEEGYLSEVKEDVVGGVGSLFFTERSCDRNYARDWPESGIPVEELGFSGGGIGKGSKIGGGGSGDDFGIGTFTGGNADRKKIGAYYEEMLKSNPTDSLLLRNYGKFLHEVERDTVKAEEYYGRAILASPGDGEMLSLYGKLIWETQRDEDRAKSYFDQSVHASPNDCMVLGSYAHFMWEAEEDEEDEELEREEASGTMVEAF</sequence>
<dbReference type="EMBL" id="GHES01025218">
    <property type="protein sequence ID" value="MPA55777.1"/>
    <property type="molecule type" value="Transcribed_RNA"/>
</dbReference>
<evidence type="ECO:0000256" key="1">
    <source>
        <dbReference type="SAM" id="MobiDB-lite"/>
    </source>
</evidence>
<feature type="domain" description="TmcB/TmcC TPR repeats" evidence="2">
    <location>
        <begin position="181"/>
        <end position="225"/>
    </location>
</feature>
<name>A0A5B7AGR9_DAVIN</name>
<dbReference type="InterPro" id="IPR057352">
    <property type="entry name" value="TPR_TmcB/C"/>
</dbReference>
<organism evidence="3">
    <name type="scientific">Davidia involucrata</name>
    <name type="common">Dove tree</name>
    <dbReference type="NCBI Taxonomy" id="16924"/>
    <lineage>
        <taxon>Eukaryota</taxon>
        <taxon>Viridiplantae</taxon>
        <taxon>Streptophyta</taxon>
        <taxon>Embryophyta</taxon>
        <taxon>Tracheophyta</taxon>
        <taxon>Spermatophyta</taxon>
        <taxon>Magnoliopsida</taxon>
        <taxon>eudicotyledons</taxon>
        <taxon>Gunneridae</taxon>
        <taxon>Pentapetalae</taxon>
        <taxon>asterids</taxon>
        <taxon>Cornales</taxon>
        <taxon>Nyssaceae</taxon>
        <taxon>Davidia</taxon>
    </lineage>
</organism>
<feature type="region of interest" description="Disordered" evidence="1">
    <location>
        <begin position="62"/>
        <end position="89"/>
    </location>
</feature>
<gene>
    <name evidence="3" type="ORF">Din_025218</name>
</gene>
<reference evidence="3" key="1">
    <citation type="submission" date="2019-08" db="EMBL/GenBank/DDBJ databases">
        <title>Reference gene set and small RNA set construction with multiple tissues from Davidia involucrata Baill.</title>
        <authorList>
            <person name="Yang H."/>
            <person name="Zhou C."/>
            <person name="Li G."/>
            <person name="Wang J."/>
            <person name="Gao P."/>
            <person name="Wang M."/>
            <person name="Wang R."/>
            <person name="Zhao Y."/>
        </authorList>
    </citation>
    <scope>NUCLEOTIDE SEQUENCE</scope>
    <source>
        <tissue evidence="3">Mixed with DoveR01_LX</tissue>
    </source>
</reference>
<evidence type="ECO:0000313" key="3">
    <source>
        <dbReference type="EMBL" id="MPA55777.1"/>
    </source>
</evidence>
<dbReference type="SUPFAM" id="SSF48452">
    <property type="entry name" value="TPR-like"/>
    <property type="match status" value="1"/>
</dbReference>
<dbReference type="PANTHER" id="PTHR26312">
    <property type="entry name" value="TETRATRICOPEPTIDE REPEAT PROTEIN 5"/>
    <property type="match status" value="1"/>
</dbReference>
<evidence type="ECO:0000259" key="2">
    <source>
        <dbReference type="Pfam" id="PF25474"/>
    </source>
</evidence>
<dbReference type="Gene3D" id="1.25.40.10">
    <property type="entry name" value="Tetratricopeptide repeat domain"/>
    <property type="match status" value="1"/>
</dbReference>
<feature type="region of interest" description="Disordered" evidence="1">
    <location>
        <begin position="284"/>
        <end position="303"/>
    </location>
</feature>
<dbReference type="AlphaFoldDB" id="A0A5B7AGR9"/>
<proteinExistence type="predicted"/>
<dbReference type="InterPro" id="IPR011990">
    <property type="entry name" value="TPR-like_helical_dom_sf"/>
</dbReference>
<dbReference type="PANTHER" id="PTHR26312:SF123">
    <property type="entry name" value="TETRATRICOPEPTIDE REPEAT (TPR)-LIKE SUPERFAMILY PROTEIN"/>
    <property type="match status" value="1"/>
</dbReference>